<feature type="domain" description="MBG" evidence="3">
    <location>
        <begin position="1077"/>
        <end position="1151"/>
    </location>
</feature>
<keyword evidence="5" id="KW-1185">Reference proteome</keyword>
<dbReference type="InterPro" id="IPR041277">
    <property type="entry name" value="MBG_Lactobacillales"/>
</dbReference>
<feature type="region of interest" description="Disordered" evidence="1">
    <location>
        <begin position="60"/>
        <end position="188"/>
    </location>
</feature>
<evidence type="ECO:0000259" key="3">
    <source>
        <dbReference type="Pfam" id="PF18676"/>
    </source>
</evidence>
<dbReference type="EMBL" id="CP031933">
    <property type="protein sequence ID" value="AYE38350.1"/>
    <property type="molecule type" value="Genomic_DNA"/>
</dbReference>
<feature type="region of interest" description="Disordered" evidence="1">
    <location>
        <begin position="683"/>
        <end position="712"/>
    </location>
</feature>
<feature type="domain" description="MBG" evidence="3">
    <location>
        <begin position="2373"/>
        <end position="2445"/>
    </location>
</feature>
<proteinExistence type="predicted"/>
<feature type="domain" description="MBG" evidence="3">
    <location>
        <begin position="1162"/>
        <end position="1232"/>
    </location>
</feature>
<evidence type="ECO:0000256" key="1">
    <source>
        <dbReference type="SAM" id="MobiDB-lite"/>
    </source>
</evidence>
<feature type="compositionally biased region" description="Basic and acidic residues" evidence="1">
    <location>
        <begin position="110"/>
        <end position="120"/>
    </location>
</feature>
<dbReference type="CDD" id="cd01951">
    <property type="entry name" value="lectin_L-type"/>
    <property type="match status" value="1"/>
</dbReference>
<dbReference type="Proteomes" id="UP000267208">
    <property type="component" value="Chromosome"/>
</dbReference>
<dbReference type="Pfam" id="PF17883">
    <property type="entry name" value="MBG"/>
    <property type="match status" value="1"/>
</dbReference>
<evidence type="ECO:0000313" key="4">
    <source>
        <dbReference type="EMBL" id="AYE38350.1"/>
    </source>
</evidence>
<protein>
    <submittedName>
        <fullName evidence="4">Uncharacterized protein</fullName>
    </submittedName>
</protein>
<organism evidence="4 5">
    <name type="scientific">Companilactobacillus zhachilii</name>
    <dbReference type="NCBI Taxonomy" id="2304606"/>
    <lineage>
        <taxon>Bacteria</taxon>
        <taxon>Bacillati</taxon>
        <taxon>Bacillota</taxon>
        <taxon>Bacilli</taxon>
        <taxon>Lactobacillales</taxon>
        <taxon>Lactobacillaceae</taxon>
        <taxon>Companilactobacillus</taxon>
    </lineage>
</organism>
<feature type="region of interest" description="Disordered" evidence="1">
    <location>
        <begin position="2481"/>
        <end position="2507"/>
    </location>
</feature>
<name>A0A386PV59_9LACO</name>
<reference evidence="5" key="1">
    <citation type="submission" date="2018-08" db="EMBL/GenBank/DDBJ databases">
        <title>Genome of Lactobacillus sp. HBUAS52074.</title>
        <authorList>
            <person name="Guo Z."/>
            <person name="Zhang Z.D."/>
        </authorList>
    </citation>
    <scope>NUCLEOTIDE SEQUENCE [LARGE SCALE GENOMIC DNA]</scope>
    <source>
        <strain evidence="5">HBUAS52074</strain>
    </source>
</reference>
<dbReference type="SUPFAM" id="SSF49899">
    <property type="entry name" value="Concanavalin A-like lectins/glucanases"/>
    <property type="match status" value="1"/>
</dbReference>
<dbReference type="RefSeq" id="WP_120142599.1">
    <property type="nucleotide sequence ID" value="NZ_CP031933.2"/>
</dbReference>
<evidence type="ECO:0000259" key="2">
    <source>
        <dbReference type="Pfam" id="PF17883"/>
    </source>
</evidence>
<dbReference type="OrthoDB" id="9812345at2"/>
<dbReference type="Pfam" id="PF18676">
    <property type="entry name" value="MBG_2"/>
    <property type="match status" value="3"/>
</dbReference>
<dbReference type="Gene3D" id="3.10.430.110">
    <property type="match status" value="1"/>
</dbReference>
<dbReference type="InterPro" id="IPR013320">
    <property type="entry name" value="ConA-like_dom_sf"/>
</dbReference>
<dbReference type="InterPro" id="IPR056573">
    <property type="entry name" value="Lectin_L-type_dom"/>
</dbReference>
<feature type="compositionally biased region" description="Basic and acidic residues" evidence="1">
    <location>
        <begin position="2488"/>
        <end position="2504"/>
    </location>
</feature>
<dbReference type="InterPro" id="IPR041286">
    <property type="entry name" value="MBG_2"/>
</dbReference>
<evidence type="ECO:0000313" key="5">
    <source>
        <dbReference type="Proteomes" id="UP000267208"/>
    </source>
</evidence>
<dbReference type="Pfam" id="PF18483">
    <property type="entry name" value="Lectin_L-type_dom"/>
    <property type="match status" value="1"/>
</dbReference>
<accession>A0A386PV59</accession>
<feature type="compositionally biased region" description="Polar residues" evidence="1">
    <location>
        <begin position="60"/>
        <end position="88"/>
    </location>
</feature>
<feature type="domain" description="MBG" evidence="2">
    <location>
        <begin position="2306"/>
        <end position="2365"/>
    </location>
</feature>
<feature type="compositionally biased region" description="Polar residues" evidence="1">
    <location>
        <begin position="161"/>
        <end position="180"/>
    </location>
</feature>
<sequence>MRQKVSSYEEKKRFILYKGHTGWKIKTRIFGSLLITFSAFAFAENTGIISVHAADATPQQEENVAASTKDNSSAKSSQLESNTGNDNENVIGEKNQDSTTDTSTNIAAKDNIDSEQEAKPQIESTTKSEDEMESQQAEALSSQPESMESDVVQKDKKVMTPETTQITPQSADVNDTSTNKYPVLSPGKDVDVGADTTQVHLSADQIAGHFTATVENRDGSDKDNDPADNIKTVPIGADGTVALTSNDPHQYYTSAGNSTSVTGHQVAHVSFEHEIDFSHDFSMSGALGIGSKTSGGADSVGFIFAPGDPSKATQGGSGGMLGLQGLDNAFGFVFDEYDNMNSYNDPGTSTGGWFGSTTFSPYVGWRTTDADGKLQKVSSDAEWKKTSDLTLNRSQGNTLNDFTMDYSSNTKTLTVQLGGQTFTRSITDVSSGYSISVAASTGGSWNDYSAKIDKFSYTPKTIPLGVKLVDASDTDALLNNVKVKAIANIGDTVSIFSTQEAADRAVKEDKLDPNLVAVIPPDSAGNIYVIDGDKNVPGETGTVHHIGGDTTVGDGTYYSYTVKDGDGQNMTVPVRLAYKAVVTPVDSKTKQPIAGLDPVTVVAVAGKPSLVQIPGYTTTKVTLAAPVEGEKVAHDNLIINQGATGTETATTTDQSNPIGHYYTGESKTVDGHEVVTKATVGTGQSVSDDLNNGKLNDKDGNPVVSGQKADDGTGLKTITNNDYYWSSVGNATATDSTDETKPKDSGSILVPTTSTLDYWKGVAAANQTKADTYKQQSQAMHDKFVGITGLTQKQKDDADALLQSVVDIYANVSQKNGDAKAAFEGAETATDAADIYNGGQNGYASLREVQNLLVSFKADLGALTTKNDDVKSSLATFKSSTQTYGDAVKFPDVNFGSGYGAITDDQLKEFSDPKNYYYYDVDNDPDGKVQILKPKNQGHYMLKLTDAGREYLKSLAPDNPQAGLYVSSMLTINPKEIKNVTVGDSSVTYGGDANGNMPAFSGNLGSAAEDYSSDQTNKDDFEVTDSSGAVVGVSQLLAGKTYTISYTKALQDKLNSDKNYKFDNFGTGTLTVNKRQITVKAQNHSKTYGDSSDPAFDLTSDSARVLVNGDKISSLNMKFSRTPGENAGTYTISGSSDSSNYSVIVNDGTFTIAQKPVSISISSPTVHYGDSIPAPTFTLDKGSSLVGTDNDSDLKVTLTNPDDAKNVGTYDITGTAAKDGNYDVNINRGTLSIIPKEANPTVEGNSITYGDTTLPEIKGSLDTASGDHQLDQSDFEVVDDSGNLMDLSKDKLQVGKKYWIQYTDKAQADLEADKNYDFKSFGRAALIVNAKEANPTVEENSITYGDETLPEIKGSLDTDSDDHKLDQSDFEVVDDSGNLMDLNKDNLQVGKKYWIQYTDKAKASLKEDKNYDFKSFGKAALTVNAKEANPTVEGNSITYGDKVLPEIKGSLDTVSGDHNLDQSDFEIVDDSGKLMDLNNDKLQVGKKYWIQYTDKAQASLKADDNYNFASFGRAALTVKAEGANPTVETNSITYGDTTLPEIKGNLDAASVDHQLSQADFEVVDDSGNLMDLSKDKLQVGKKYWIQYTDKAKATLKADKNYDFQSFGKAQLIVNAEDVNPTVDSNYITYGDKSLPEITGSLDAAAVDHQLSQSDFEVVDDSGNLIDLSKDKLQVGKKYWIQYTDKAQSALKADKNYDFKSFGKAQLTVKAKNVNPSVQRSSITYGDKTLPKIIGDLDTEFSDHNLEQSDFEVVDDSGNLIDLSKDKLQVGKKYWIQYTDKAQSALKADKNYNVQSFGKAQLTVIAKDANPTVDSNYITYGDKSLPEIKGSLDTAKVDHQLSQADFEIVDDSGKLMDLSKDKLQVGKKYWIQYTGKAKDSLEADKNYAFQSFGRAQLTVNAKEANPTVEKNIITYGDTTLPEIKGSLDTAKVDHQLSQSDFEIVDGSGKLMDLSKDKLQVGKKYWIQYTDTAQANLKADKNYDFQSFGRAQLTVNAKYANPTVDSNYITYGDKSLPEIKGSLDTAKVDHQLSQSDFEVVDDSGNLMDLSKDKLQVGKKYWIQYTDKAQSALKADNNYNFVSFGRAALIVKAKDVNSTIESSHITYGDKNLPNIVGNLGSATIDHKLNQSDFEVVDSSGNVLNPEQLQAGGKYWIQYTDKAKAILKADKNYTFNFETAPLVVTPKDVSPQIPKVDVTYGADSLPVINGDLGTEPKDHKLSQSDFEIVDKSDNVVKPDQLQAGGDYTIRYTDEAKKALTEDTNYKFVSFGEAKLHVKKADATTTKADPTKPTEATYGDTPEITRIAKIGPKSIKLDRDDFNLINPKKGTVESGKLPVGTYSIELTKDAFNRLESKNPNYDFSKLSFGNLKISPLKITVQINNQNMYAGDNEPQDTAKLKEGSQLKDGDSLDKLGIKYENPDVTKVGTYKINAKTTNPNYDVTIEPGTLKVLGKDVDSDGNVTITEKDTKGNVVKVTKQWNDGSNTVYTSDPVHDTKGVDEIDKDGEKSPYQTIDPHSAKIVLPNSDGSATVVTLDDSGQPVFTHYGVDPDHDGVTSADELKNGTDPLVYNSRGGHSQLINDATVVQKNQNVSITTFTVALYNKEGKQINDRVLGIDSCWFSDEEYTIGGVMYYRVATDEFAKASDVYVYVDPEPRFVRVYNDIHGDLVDYQGNELNRELSPSSQWRTDRIAIINGQQYYRVATNEFIPVEQVYPYVNVDAEVTTNFETPIYNERDEKLDIALPANGTYKADKVVTMNGVNYYRVATNQFIPIAAVRNYASVSLNVTTNINTPIYNEQGQFMNVELPAKATYKVDRIVYINGVHYYRVATNMFIRVKGF</sequence>
<gene>
    <name evidence="4" type="ORF">D1B17_06760</name>
</gene>
<dbReference type="KEGG" id="lzh:D1B17_06760"/>
<dbReference type="Gene3D" id="2.60.120.200">
    <property type="match status" value="1"/>
</dbReference>
<feature type="compositionally biased region" description="Polar residues" evidence="1">
    <location>
        <begin position="97"/>
        <end position="106"/>
    </location>
</feature>
<feature type="compositionally biased region" description="Polar residues" evidence="1">
    <location>
        <begin position="134"/>
        <end position="146"/>
    </location>
</feature>